<comment type="caution">
    <text evidence="8">The sequence shown here is derived from an EMBL/GenBank/DDBJ whole genome shotgun (WGS) entry which is preliminary data.</text>
</comment>
<feature type="transmembrane region" description="Helical" evidence="5">
    <location>
        <begin position="92"/>
        <end position="114"/>
    </location>
</feature>
<evidence type="ECO:0008006" key="10">
    <source>
        <dbReference type="Google" id="ProtNLM"/>
    </source>
</evidence>
<keyword evidence="2" id="KW-0418">Kinase</keyword>
<keyword evidence="5" id="KW-0812">Transmembrane</keyword>
<proteinExistence type="predicted"/>
<feature type="region of interest" description="Disordered" evidence="4">
    <location>
        <begin position="1"/>
        <end position="25"/>
    </location>
</feature>
<keyword evidence="5" id="KW-1133">Transmembrane helix</keyword>
<evidence type="ECO:0000256" key="1">
    <source>
        <dbReference type="ARBA" id="ARBA00022679"/>
    </source>
</evidence>
<keyword evidence="9" id="KW-1185">Reference proteome</keyword>
<evidence type="ECO:0000256" key="3">
    <source>
        <dbReference type="ARBA" id="ARBA00023012"/>
    </source>
</evidence>
<organism evidence="8 9">
    <name type="scientific">Pelomonas aquatica</name>
    <dbReference type="NCBI Taxonomy" id="431058"/>
    <lineage>
        <taxon>Bacteria</taxon>
        <taxon>Pseudomonadati</taxon>
        <taxon>Pseudomonadota</taxon>
        <taxon>Betaproteobacteria</taxon>
        <taxon>Burkholderiales</taxon>
        <taxon>Sphaerotilaceae</taxon>
        <taxon>Roseateles</taxon>
    </lineage>
</organism>
<dbReference type="Pfam" id="PF02518">
    <property type="entry name" value="HATPase_c"/>
    <property type="match status" value="1"/>
</dbReference>
<feature type="transmembrane region" description="Helical" evidence="5">
    <location>
        <begin position="126"/>
        <end position="155"/>
    </location>
</feature>
<evidence type="ECO:0000256" key="4">
    <source>
        <dbReference type="SAM" id="MobiDB-lite"/>
    </source>
</evidence>
<evidence type="ECO:0000256" key="2">
    <source>
        <dbReference type="ARBA" id="ARBA00022777"/>
    </source>
</evidence>
<dbReference type="PANTHER" id="PTHR24421">
    <property type="entry name" value="NITRATE/NITRITE SENSOR PROTEIN NARX-RELATED"/>
    <property type="match status" value="1"/>
</dbReference>
<feature type="transmembrane region" description="Helical" evidence="5">
    <location>
        <begin position="187"/>
        <end position="208"/>
    </location>
</feature>
<dbReference type="InterPro" id="IPR050482">
    <property type="entry name" value="Sensor_HK_TwoCompSys"/>
</dbReference>
<feature type="domain" description="Histidine kinase/HSP90-like ATPase" evidence="6">
    <location>
        <begin position="348"/>
        <end position="433"/>
    </location>
</feature>
<dbReference type="GO" id="GO:0046983">
    <property type="term" value="F:protein dimerization activity"/>
    <property type="evidence" value="ECO:0007669"/>
    <property type="project" value="InterPro"/>
</dbReference>
<gene>
    <name evidence="8" type="ORF">EXJ73_12100</name>
</gene>
<dbReference type="PANTHER" id="PTHR24421:SF59">
    <property type="entry name" value="OXYGEN SENSOR HISTIDINE KINASE NREB"/>
    <property type="match status" value="1"/>
</dbReference>
<reference evidence="8" key="1">
    <citation type="submission" date="2019-02" db="EMBL/GenBank/DDBJ databases">
        <title>Draft genome of the type strain Pelomonas aquatica CCUG 52575T.</title>
        <authorList>
            <person name="Gomila M."/>
            <person name="Lalucat J."/>
        </authorList>
    </citation>
    <scope>NUCLEOTIDE SEQUENCE</scope>
    <source>
        <strain evidence="8">CCUG 52575</strain>
    </source>
</reference>
<evidence type="ECO:0000259" key="6">
    <source>
        <dbReference type="Pfam" id="PF02518"/>
    </source>
</evidence>
<feature type="domain" description="Signal transduction histidine kinase subgroup 3 dimerisation and phosphoacceptor" evidence="7">
    <location>
        <begin position="239"/>
        <end position="305"/>
    </location>
</feature>
<evidence type="ECO:0000313" key="9">
    <source>
        <dbReference type="Proteomes" id="UP001152766"/>
    </source>
</evidence>
<keyword evidence="1" id="KW-0808">Transferase</keyword>
<dbReference type="AlphaFoldDB" id="A0A9X4LGQ1"/>
<sequence length="436" mass="47144">MGRHAGPERRGLRRRGLPGRRRHRRSANRMTKLDRLLARLAEPGVVLRLAALVVCAMELVSAGAALLGARTEPYDGLVAKLWRQLGGQADDRTLLLICVALLLVFVALMWRLASQGTRVVAVDRRLAWLLLVDLLAFGVTPGLPFLVTALAAVLLPARLALGFGFAQVLLNTGIYAAPSDTAWLDQFGLLSSMLALHGLAFGLGRMAAAEAEKRRWLQAVLAERLSGEQLLAEQMRYSERMQIARELHDLMGHHLTALNLQLQLGGALLARQDQPGAGQALARAQGVAAQLLADVREAVSQQRSSQRIDLSAALQALADSIEKGIASTRIELALDDAARDLGPRAAHALLRSVQEGVTNSVRHAGARRVQVQLRGDGDEVAVSIDDDGRGAPGWHEGRAGNGLSGMAERMTELGGQMRVTRTSPGFRIELRCPRWL</sequence>
<keyword evidence="3" id="KW-0902">Two-component regulatory system</keyword>
<dbReference type="Gene3D" id="3.30.565.10">
    <property type="entry name" value="Histidine kinase-like ATPase, C-terminal domain"/>
    <property type="match status" value="1"/>
</dbReference>
<dbReference type="CDD" id="cd16917">
    <property type="entry name" value="HATPase_UhpB-NarQ-NarX-like"/>
    <property type="match status" value="1"/>
</dbReference>
<dbReference type="GO" id="GO:0000155">
    <property type="term" value="F:phosphorelay sensor kinase activity"/>
    <property type="evidence" value="ECO:0007669"/>
    <property type="project" value="InterPro"/>
</dbReference>
<dbReference type="GO" id="GO:0016020">
    <property type="term" value="C:membrane"/>
    <property type="evidence" value="ECO:0007669"/>
    <property type="project" value="InterPro"/>
</dbReference>
<evidence type="ECO:0000313" key="8">
    <source>
        <dbReference type="EMBL" id="MDG0863210.1"/>
    </source>
</evidence>
<dbReference type="Proteomes" id="UP001152766">
    <property type="component" value="Unassembled WGS sequence"/>
</dbReference>
<evidence type="ECO:0000259" key="7">
    <source>
        <dbReference type="Pfam" id="PF07730"/>
    </source>
</evidence>
<dbReference type="Gene3D" id="1.20.5.1930">
    <property type="match status" value="1"/>
</dbReference>
<name>A0A9X4LGQ1_9BURK</name>
<feature type="compositionally biased region" description="Basic and acidic residues" evidence="4">
    <location>
        <begin position="1"/>
        <end position="10"/>
    </location>
</feature>
<dbReference type="InterPro" id="IPR003594">
    <property type="entry name" value="HATPase_dom"/>
</dbReference>
<dbReference type="Pfam" id="PF07730">
    <property type="entry name" value="HisKA_3"/>
    <property type="match status" value="1"/>
</dbReference>
<accession>A0A9X4LGQ1</accession>
<dbReference type="InterPro" id="IPR011712">
    <property type="entry name" value="Sig_transdc_His_kin_sub3_dim/P"/>
</dbReference>
<evidence type="ECO:0000256" key="5">
    <source>
        <dbReference type="SAM" id="Phobius"/>
    </source>
</evidence>
<protein>
    <recommendedName>
        <fullName evidence="10">Histidine kinase/HSP90-like ATPase domain-containing protein</fullName>
    </recommendedName>
</protein>
<dbReference type="EMBL" id="SGUG01000015">
    <property type="protein sequence ID" value="MDG0863210.1"/>
    <property type="molecule type" value="Genomic_DNA"/>
</dbReference>
<dbReference type="InterPro" id="IPR036890">
    <property type="entry name" value="HATPase_C_sf"/>
</dbReference>
<dbReference type="SUPFAM" id="SSF55874">
    <property type="entry name" value="ATPase domain of HSP90 chaperone/DNA topoisomerase II/histidine kinase"/>
    <property type="match status" value="1"/>
</dbReference>
<keyword evidence="5" id="KW-0472">Membrane</keyword>
<feature type="compositionally biased region" description="Basic residues" evidence="4">
    <location>
        <begin position="11"/>
        <end position="25"/>
    </location>
</feature>